<evidence type="ECO:0000313" key="3">
    <source>
        <dbReference type="EMBL" id="MCH7411621.1"/>
    </source>
</evidence>
<dbReference type="InterPro" id="IPR000182">
    <property type="entry name" value="GNAT_dom"/>
</dbReference>
<dbReference type="CDD" id="cd04301">
    <property type="entry name" value="NAT_SF"/>
    <property type="match status" value="1"/>
</dbReference>
<name>A0ABS9V5C5_9BACT</name>
<gene>
    <name evidence="3" type="ORF">MM239_19705</name>
</gene>
<dbReference type="EMBL" id="JAKZGP010000092">
    <property type="protein sequence ID" value="MCH7411621.1"/>
    <property type="molecule type" value="Genomic_DNA"/>
</dbReference>
<dbReference type="RefSeq" id="WP_241350052.1">
    <property type="nucleotide sequence ID" value="NZ_JAKZGP010000092.1"/>
</dbReference>
<keyword evidence="1" id="KW-0808">Transferase</keyword>
<dbReference type="Proteomes" id="UP001165489">
    <property type="component" value="Unassembled WGS sequence"/>
</dbReference>
<dbReference type="PANTHER" id="PTHR13947">
    <property type="entry name" value="GNAT FAMILY N-ACETYLTRANSFERASE"/>
    <property type="match status" value="1"/>
</dbReference>
<dbReference type="PANTHER" id="PTHR13947:SF37">
    <property type="entry name" value="LD18367P"/>
    <property type="match status" value="1"/>
</dbReference>
<dbReference type="InterPro" id="IPR016181">
    <property type="entry name" value="Acyl_CoA_acyltransferase"/>
</dbReference>
<evidence type="ECO:0000313" key="4">
    <source>
        <dbReference type="Proteomes" id="UP001165489"/>
    </source>
</evidence>
<proteinExistence type="predicted"/>
<protein>
    <submittedName>
        <fullName evidence="3">GNAT family N-acetyltransferase</fullName>
    </submittedName>
</protein>
<dbReference type="SUPFAM" id="SSF55729">
    <property type="entry name" value="Acyl-CoA N-acyltransferases (Nat)"/>
    <property type="match status" value="1"/>
</dbReference>
<accession>A0ABS9V5C5</accession>
<dbReference type="InterPro" id="IPR050769">
    <property type="entry name" value="NAT_camello-type"/>
</dbReference>
<dbReference type="Pfam" id="PF00583">
    <property type="entry name" value="Acetyltransf_1"/>
    <property type="match status" value="1"/>
</dbReference>
<organism evidence="3 4">
    <name type="scientific">Belliella filtrata</name>
    <dbReference type="NCBI Taxonomy" id="2923435"/>
    <lineage>
        <taxon>Bacteria</taxon>
        <taxon>Pseudomonadati</taxon>
        <taxon>Bacteroidota</taxon>
        <taxon>Cytophagia</taxon>
        <taxon>Cytophagales</taxon>
        <taxon>Cyclobacteriaceae</taxon>
        <taxon>Belliella</taxon>
    </lineage>
</organism>
<dbReference type="PROSITE" id="PS51186">
    <property type="entry name" value="GNAT"/>
    <property type="match status" value="1"/>
</dbReference>
<dbReference type="Gene3D" id="3.40.630.30">
    <property type="match status" value="1"/>
</dbReference>
<reference evidence="3" key="1">
    <citation type="submission" date="2022-03" db="EMBL/GenBank/DDBJ databases">
        <title>De novo assembled genomes of Belliella spp. (Cyclobacteriaceae) strains.</title>
        <authorList>
            <person name="Szabo A."/>
            <person name="Korponai K."/>
            <person name="Felfoldi T."/>
        </authorList>
    </citation>
    <scope>NUCLEOTIDE SEQUENCE</scope>
    <source>
        <strain evidence="3">DSM 111904</strain>
    </source>
</reference>
<comment type="caution">
    <text evidence="3">The sequence shown here is derived from an EMBL/GenBank/DDBJ whole genome shotgun (WGS) entry which is preliminary data.</text>
</comment>
<keyword evidence="4" id="KW-1185">Reference proteome</keyword>
<sequence length="155" mass="17110">MLTEAIVIVPYTSVDHEDFRDITKTWVEEYFSLEPFDIAQLEDPEGTVLNQGGTILMAKAGGVALGTVGLKYVEEGVYEMIKLGVASSHQGKGVGRLLSIAIMDQARLMGGRKLILYSNTKLKAALELYRSLGFVETSLECGKYLRCDIKMEIDL</sequence>
<feature type="domain" description="N-acetyltransferase" evidence="2">
    <location>
        <begin position="6"/>
        <end position="155"/>
    </location>
</feature>
<evidence type="ECO:0000259" key="2">
    <source>
        <dbReference type="PROSITE" id="PS51186"/>
    </source>
</evidence>
<evidence type="ECO:0000256" key="1">
    <source>
        <dbReference type="ARBA" id="ARBA00022679"/>
    </source>
</evidence>